<dbReference type="EMBL" id="NIVC01003234">
    <property type="protein sequence ID" value="PAA52479.1"/>
    <property type="molecule type" value="Genomic_DNA"/>
</dbReference>
<evidence type="ECO:0008006" key="6">
    <source>
        <dbReference type="Google" id="ProtNLM"/>
    </source>
</evidence>
<evidence type="ECO:0000313" key="5">
    <source>
        <dbReference type="Proteomes" id="UP000215902"/>
    </source>
</evidence>
<keyword evidence="2" id="KW-0732">Signal</keyword>
<dbReference type="STRING" id="282301.A0A267DV67"/>
<protein>
    <recommendedName>
        <fullName evidence="6">TPR_REGION domain-containing protein</fullName>
    </recommendedName>
</protein>
<accession>A0A267DV67</accession>
<feature type="signal peptide" evidence="2">
    <location>
        <begin position="1"/>
        <end position="19"/>
    </location>
</feature>
<comment type="caution">
    <text evidence="3">The sequence shown here is derived from an EMBL/GenBank/DDBJ whole genome shotgun (WGS) entry which is preliminary data.</text>
</comment>
<dbReference type="InterPro" id="IPR011990">
    <property type="entry name" value="TPR-like_helical_dom_sf"/>
</dbReference>
<evidence type="ECO:0000313" key="4">
    <source>
        <dbReference type="EMBL" id="PAA54249.1"/>
    </source>
</evidence>
<dbReference type="InterPro" id="IPR049039">
    <property type="entry name" value="RMD1-3_a_helical_rpt"/>
</dbReference>
<dbReference type="OrthoDB" id="512473at2759"/>
<evidence type="ECO:0000256" key="1">
    <source>
        <dbReference type="SAM" id="Coils"/>
    </source>
</evidence>
<dbReference type="AlphaFoldDB" id="A0A267DV67"/>
<sequence length="373" mass="40571">IRVSWRWVLLWLAAPLAAGTWLGVLLEHCRCAGRQEALLSELIGRLSQLEAELRQLRLKLRARRLRGGASTAASTAFFYDAIGGGGASSGSDEFFDAESEAGNASAVMFSLADSSAVPIEDAAELLDKVDGLLESGEDGHREAHSILRDRLKKDRRLANQPGGRSPAVLLRWAKACLQLHFVEASPGGNASVARDLLGQADAAAAQALELDTGSAECHAVRARTLGLMIRNLGIKDKVSGGVKFRQLVDRGLELEPEHADLLELKACFLYEVSRVSWLERRTAAYLFGPDCLPEAKLEDAQRLMDRALALRPGSVTALYWAARCRLESGQGDRGGADVTEALRLLHQAKEARVNGVEDRRLRDEAEKLLNAYA</sequence>
<dbReference type="SUPFAM" id="SSF48452">
    <property type="entry name" value="TPR-like"/>
    <property type="match status" value="1"/>
</dbReference>
<evidence type="ECO:0000313" key="3">
    <source>
        <dbReference type="EMBL" id="PAA52479.1"/>
    </source>
</evidence>
<name>A0A267DV67_9PLAT</name>
<dbReference type="Proteomes" id="UP000215902">
    <property type="component" value="Unassembled WGS sequence"/>
</dbReference>
<gene>
    <name evidence="4" type="ORF">BOX15_Mlig022151g1</name>
    <name evidence="3" type="ORF">BOX15_Mlig022151g2</name>
</gene>
<feature type="coiled-coil region" evidence="1">
    <location>
        <begin position="32"/>
        <end position="66"/>
    </location>
</feature>
<organism evidence="3 5">
    <name type="scientific">Macrostomum lignano</name>
    <dbReference type="NCBI Taxonomy" id="282301"/>
    <lineage>
        <taxon>Eukaryota</taxon>
        <taxon>Metazoa</taxon>
        <taxon>Spiralia</taxon>
        <taxon>Lophotrochozoa</taxon>
        <taxon>Platyhelminthes</taxon>
        <taxon>Rhabditophora</taxon>
        <taxon>Macrostomorpha</taxon>
        <taxon>Macrostomida</taxon>
        <taxon>Macrostomidae</taxon>
        <taxon>Macrostomum</taxon>
    </lineage>
</organism>
<dbReference type="Pfam" id="PF21033">
    <property type="entry name" value="RMD1-3"/>
    <property type="match status" value="1"/>
</dbReference>
<proteinExistence type="predicted"/>
<dbReference type="Gene3D" id="1.25.40.10">
    <property type="entry name" value="Tetratricopeptide repeat domain"/>
    <property type="match status" value="1"/>
</dbReference>
<dbReference type="EMBL" id="NIVC01002944">
    <property type="protein sequence ID" value="PAA54249.1"/>
    <property type="molecule type" value="Genomic_DNA"/>
</dbReference>
<feature type="non-terminal residue" evidence="3">
    <location>
        <position position="1"/>
    </location>
</feature>
<keyword evidence="1" id="KW-0175">Coiled coil</keyword>
<keyword evidence="5" id="KW-1185">Reference proteome</keyword>
<reference evidence="3 5" key="1">
    <citation type="submission" date="2017-06" db="EMBL/GenBank/DDBJ databases">
        <title>A platform for efficient transgenesis in Macrostomum lignano, a flatworm model organism for stem cell research.</title>
        <authorList>
            <person name="Berezikov E."/>
        </authorList>
    </citation>
    <scope>NUCLEOTIDE SEQUENCE [LARGE SCALE GENOMIC DNA]</scope>
    <source>
        <strain evidence="3">DV1</strain>
        <tissue evidence="3">Whole organism</tissue>
    </source>
</reference>
<evidence type="ECO:0000256" key="2">
    <source>
        <dbReference type="SAM" id="SignalP"/>
    </source>
</evidence>
<feature type="chain" id="PRO_5011915968" description="TPR_REGION domain-containing protein" evidence="2">
    <location>
        <begin position="20"/>
        <end position="373"/>
    </location>
</feature>